<dbReference type="Pfam" id="PF07603">
    <property type="entry name" value="Lcl_C"/>
    <property type="match status" value="1"/>
</dbReference>
<evidence type="ECO:0000313" key="2">
    <source>
        <dbReference type="EMBL" id="SVA73623.1"/>
    </source>
</evidence>
<sequence length="185" mass="21063">MQKMDHFSILNACPGSAPLLKECKNVSEVGLPKLPTPEFVDNGDETITDKVNKLRWLKKGINNRLTLKDAHAFANSESFAGSSEWRLPTLPELQTLLYPEKVVNASGKKSWINPIFDHSRAHYYWTSTTCDQVSYIEEIYQGKHQKKTCQKGGSAAWLVLFKVGSSLWFLTKDAKHHMWLVQNIK</sequence>
<dbReference type="InterPro" id="IPR011460">
    <property type="entry name" value="Lcl_C"/>
</dbReference>
<protein>
    <recommendedName>
        <fullName evidence="1">Lcl C-terminal domain-containing protein</fullName>
    </recommendedName>
</protein>
<proteinExistence type="predicted"/>
<dbReference type="EMBL" id="UINC01017688">
    <property type="protein sequence ID" value="SVA73623.1"/>
    <property type="molecule type" value="Genomic_DNA"/>
</dbReference>
<accession>A0A381YAV7</accession>
<gene>
    <name evidence="2" type="ORF">METZ01_LOCUS126477</name>
</gene>
<dbReference type="AlphaFoldDB" id="A0A381YAV7"/>
<name>A0A381YAV7_9ZZZZ</name>
<reference evidence="2" key="1">
    <citation type="submission" date="2018-05" db="EMBL/GenBank/DDBJ databases">
        <authorList>
            <person name="Lanie J.A."/>
            <person name="Ng W.-L."/>
            <person name="Kazmierczak K.M."/>
            <person name="Andrzejewski T.M."/>
            <person name="Davidsen T.M."/>
            <person name="Wayne K.J."/>
            <person name="Tettelin H."/>
            <person name="Glass J.I."/>
            <person name="Rusch D."/>
            <person name="Podicherti R."/>
            <person name="Tsui H.-C.T."/>
            <person name="Winkler M.E."/>
        </authorList>
    </citation>
    <scope>NUCLEOTIDE SEQUENCE</scope>
</reference>
<feature type="domain" description="Lcl C-terminal" evidence="1">
    <location>
        <begin position="45"/>
        <end position="181"/>
    </location>
</feature>
<evidence type="ECO:0000259" key="1">
    <source>
        <dbReference type="Pfam" id="PF07603"/>
    </source>
</evidence>
<organism evidence="2">
    <name type="scientific">marine metagenome</name>
    <dbReference type="NCBI Taxonomy" id="408172"/>
    <lineage>
        <taxon>unclassified sequences</taxon>
        <taxon>metagenomes</taxon>
        <taxon>ecological metagenomes</taxon>
    </lineage>
</organism>